<gene>
    <name evidence="4" type="ORF">OB914_05970</name>
    <name evidence="3" type="ORF">OB916_09920</name>
</gene>
<dbReference type="EMBL" id="JAOPKD010000003">
    <property type="protein sequence ID" value="MCU4726511.1"/>
    <property type="molecule type" value="Genomic_DNA"/>
</dbReference>
<evidence type="ECO:0000313" key="3">
    <source>
        <dbReference type="EMBL" id="MCU4718376.1"/>
    </source>
</evidence>
<dbReference type="RefSeq" id="WP_315909207.1">
    <property type="nucleotide sequence ID" value="NZ_JAOPKC010000010.1"/>
</dbReference>
<dbReference type="InterPro" id="IPR014044">
    <property type="entry name" value="CAP_dom"/>
</dbReference>
<dbReference type="Proteomes" id="UP001208186">
    <property type="component" value="Unassembled WGS sequence"/>
</dbReference>
<evidence type="ECO:0000313" key="4">
    <source>
        <dbReference type="EMBL" id="MCU4726511.1"/>
    </source>
</evidence>
<evidence type="ECO:0000256" key="1">
    <source>
        <dbReference type="SAM" id="Phobius"/>
    </source>
</evidence>
<dbReference type="AlphaFoldDB" id="A0AAE3LEL0"/>
<comment type="caution">
    <text evidence="4">The sequence shown here is derived from an EMBL/GenBank/DDBJ whole genome shotgun (WGS) entry which is preliminary data.</text>
</comment>
<sequence>MIDWRKLWIDTKIYTRKGISIGFRLILVGLIVAGLLLLVGATVGTGIPIIDGPSQDLASGISDFADTSVNRTEVEREIHREINERRGEHGLRPLEWDTELRDIARYHSEDMAQNGYFAHEAPDGETLEDRYQRFNYNCRIETADGIITSGGENIAYTFAGSDVEREDGSVVDHDYDETQIAEGLVSQWMNSPGHRENILRPYWQAEGIGVYIADDNGKTKVYATQNFC</sequence>
<keyword evidence="1" id="KW-0472">Membrane</keyword>
<proteinExistence type="predicted"/>
<accession>A0AAE3LEL0</accession>
<protein>
    <submittedName>
        <fullName evidence="4">CAP domain-containing protein</fullName>
    </submittedName>
</protein>
<dbReference type="PANTHER" id="PTHR31157">
    <property type="entry name" value="SCP DOMAIN-CONTAINING PROTEIN"/>
    <property type="match status" value="1"/>
</dbReference>
<name>A0AAE3LEL0_9EURY</name>
<organism evidence="4 6">
    <name type="scientific">Halapricum hydrolyticum</name>
    <dbReference type="NCBI Taxonomy" id="2979991"/>
    <lineage>
        <taxon>Archaea</taxon>
        <taxon>Methanobacteriati</taxon>
        <taxon>Methanobacteriota</taxon>
        <taxon>Stenosarchaea group</taxon>
        <taxon>Halobacteria</taxon>
        <taxon>Halobacteriales</taxon>
        <taxon>Haloarculaceae</taxon>
        <taxon>Halapricum</taxon>
    </lineage>
</organism>
<feature type="domain" description="SCP" evidence="2">
    <location>
        <begin position="80"/>
        <end position="227"/>
    </location>
</feature>
<reference evidence="4" key="1">
    <citation type="submission" date="2023-02" db="EMBL/GenBank/DDBJ databases">
        <title>Enrichment on poylsaccharides allowed isolation of novel metabolic and taxonomic groups of Haloarchaea.</title>
        <authorList>
            <person name="Sorokin D.Y."/>
            <person name="Elcheninov A.G."/>
            <person name="Khizhniak T.V."/>
            <person name="Kolganova T.V."/>
            <person name="Kublanov I.V."/>
        </authorList>
    </citation>
    <scope>NUCLEOTIDE SEQUENCE</scope>
    <source>
        <strain evidence="3 5">HArc-curdl5-1</strain>
        <strain evidence="4">HArc-curdl7</strain>
    </source>
</reference>
<evidence type="ECO:0000259" key="2">
    <source>
        <dbReference type="Pfam" id="PF00188"/>
    </source>
</evidence>
<dbReference type="InterPro" id="IPR035940">
    <property type="entry name" value="CAP_sf"/>
</dbReference>
<dbReference type="CDD" id="cd05379">
    <property type="entry name" value="CAP_bacterial"/>
    <property type="match status" value="1"/>
</dbReference>
<keyword evidence="1" id="KW-1133">Transmembrane helix</keyword>
<evidence type="ECO:0000313" key="5">
    <source>
        <dbReference type="Proteomes" id="UP001208186"/>
    </source>
</evidence>
<dbReference type="Proteomes" id="UP001209746">
    <property type="component" value="Unassembled WGS sequence"/>
</dbReference>
<keyword evidence="5" id="KW-1185">Reference proteome</keyword>
<dbReference type="SUPFAM" id="SSF55797">
    <property type="entry name" value="PR-1-like"/>
    <property type="match status" value="1"/>
</dbReference>
<evidence type="ECO:0000313" key="6">
    <source>
        <dbReference type="Proteomes" id="UP001209746"/>
    </source>
</evidence>
<dbReference type="Pfam" id="PF00188">
    <property type="entry name" value="CAP"/>
    <property type="match status" value="1"/>
</dbReference>
<dbReference type="EMBL" id="JAOPKC010000010">
    <property type="protein sequence ID" value="MCU4718376.1"/>
    <property type="molecule type" value="Genomic_DNA"/>
</dbReference>
<feature type="transmembrane region" description="Helical" evidence="1">
    <location>
        <begin position="21"/>
        <end position="43"/>
    </location>
</feature>
<dbReference type="PANTHER" id="PTHR31157:SF1">
    <property type="entry name" value="SCP DOMAIN-CONTAINING PROTEIN"/>
    <property type="match status" value="1"/>
</dbReference>
<keyword evidence="1" id="KW-0812">Transmembrane</keyword>
<dbReference type="Gene3D" id="3.40.33.10">
    <property type="entry name" value="CAP"/>
    <property type="match status" value="1"/>
</dbReference>